<keyword evidence="2" id="KW-1185">Reference proteome</keyword>
<reference evidence="1 2" key="1">
    <citation type="submission" date="2015-02" db="EMBL/GenBank/DDBJ databases">
        <authorList>
            <person name="Ju K.-S."/>
            <person name="Doroghazi J.R."/>
            <person name="Metcalf W."/>
        </authorList>
    </citation>
    <scope>NUCLEOTIDE SEQUENCE [LARGE SCALE GENOMIC DNA]</scope>
    <source>
        <strain evidence="1 2">NRRL ISP-5550</strain>
    </source>
</reference>
<comment type="caution">
    <text evidence="1">The sequence shown here is derived from an EMBL/GenBank/DDBJ whole genome shotgun (WGS) entry which is preliminary data.</text>
</comment>
<gene>
    <name evidence="1" type="ORF">VR44_39045</name>
</gene>
<evidence type="ECO:0000313" key="1">
    <source>
        <dbReference type="EMBL" id="KJY19632.1"/>
    </source>
</evidence>
<sequence>MTSTPACPRCGQTPLTALRVEYTRNRWGGSGPTPRPEEWWECSGCGWVGYRDTGTGPLTPMRRPEGGEADCFFCGEEGGNVVSEPWRREDGELRDWVVCLSCGTSNQRRVRGLPGGG</sequence>
<organism evidence="1 2">
    <name type="scientific">Streptomyces katrae</name>
    <dbReference type="NCBI Taxonomy" id="68223"/>
    <lineage>
        <taxon>Bacteria</taxon>
        <taxon>Bacillati</taxon>
        <taxon>Actinomycetota</taxon>
        <taxon>Actinomycetes</taxon>
        <taxon>Kitasatosporales</taxon>
        <taxon>Streptomycetaceae</taxon>
        <taxon>Streptomyces</taxon>
    </lineage>
</organism>
<evidence type="ECO:0000313" key="2">
    <source>
        <dbReference type="Proteomes" id="UP000033551"/>
    </source>
</evidence>
<dbReference type="OrthoDB" id="3540521at2"/>
<dbReference type="RefSeq" id="WP_045952437.1">
    <property type="nucleotide sequence ID" value="NZ_JZWV01001545.1"/>
</dbReference>
<dbReference type="EMBL" id="JZWV01001545">
    <property type="protein sequence ID" value="KJY19632.1"/>
    <property type="molecule type" value="Genomic_DNA"/>
</dbReference>
<protein>
    <submittedName>
        <fullName evidence="1">Uncharacterized protein</fullName>
    </submittedName>
</protein>
<dbReference type="Proteomes" id="UP000033551">
    <property type="component" value="Unassembled WGS sequence"/>
</dbReference>
<dbReference type="PATRIC" id="fig|68223.7.peg.5570"/>
<dbReference type="AlphaFoldDB" id="A0A0F4IC99"/>
<accession>A0A0F4IC99</accession>
<name>A0A0F4IC99_9ACTN</name>
<proteinExistence type="predicted"/>